<dbReference type="Pfam" id="PF10724">
    <property type="entry name" value="DUF2516"/>
    <property type="match status" value="1"/>
</dbReference>
<reference evidence="2 3" key="1">
    <citation type="submission" date="2020-10" db="EMBL/GenBank/DDBJ databases">
        <title>Complete genome sequence of Corynebacterium massiliense DSM 45435, type strain of Corynebacterium massiliense.</title>
        <authorList>
            <person name="Busche T."/>
            <person name="Kalinowski J."/>
            <person name="Ruckert C."/>
        </authorList>
    </citation>
    <scope>NUCLEOTIDE SEQUENCE [LARGE SCALE GENOMIC DNA]</scope>
    <source>
        <strain evidence="2 3">DSM 45435</strain>
    </source>
</reference>
<gene>
    <name evidence="2" type="ORF">CMASS_01185</name>
</gene>
<keyword evidence="1" id="KW-1133">Transmembrane helix</keyword>
<keyword evidence="1" id="KW-0472">Membrane</keyword>
<evidence type="ECO:0000313" key="2">
    <source>
        <dbReference type="EMBL" id="WCZ31700.1"/>
    </source>
</evidence>
<keyword evidence="3" id="KW-1185">Reference proteome</keyword>
<organism evidence="2 3">
    <name type="scientific">Corynebacterium massiliense DSM 45435</name>
    <dbReference type="NCBI Taxonomy" id="1121364"/>
    <lineage>
        <taxon>Bacteria</taxon>
        <taxon>Bacillati</taxon>
        <taxon>Actinomycetota</taxon>
        <taxon>Actinomycetes</taxon>
        <taxon>Mycobacteriales</taxon>
        <taxon>Corynebacteriaceae</taxon>
        <taxon>Corynebacterium</taxon>
    </lineage>
</organism>
<evidence type="ECO:0000313" key="3">
    <source>
        <dbReference type="Proteomes" id="UP001220064"/>
    </source>
</evidence>
<evidence type="ECO:0000256" key="1">
    <source>
        <dbReference type="SAM" id="Phobius"/>
    </source>
</evidence>
<name>A0ABY7U4U6_9CORY</name>
<keyword evidence="1" id="KW-0812">Transmembrane</keyword>
<feature type="transmembrane region" description="Helical" evidence="1">
    <location>
        <begin position="47"/>
        <end position="64"/>
    </location>
</feature>
<evidence type="ECO:0008006" key="4">
    <source>
        <dbReference type="Google" id="ProtNLM"/>
    </source>
</evidence>
<dbReference type="EMBL" id="CP063189">
    <property type="protein sequence ID" value="WCZ31700.1"/>
    <property type="molecule type" value="Genomic_DNA"/>
</dbReference>
<dbReference type="Proteomes" id="UP001220064">
    <property type="component" value="Chromosome"/>
</dbReference>
<dbReference type="RefSeq" id="WP_022863581.1">
    <property type="nucleotide sequence ID" value="NZ_ATVG01000012.1"/>
</dbReference>
<feature type="transmembrane region" description="Helical" evidence="1">
    <location>
        <begin position="70"/>
        <end position="88"/>
    </location>
</feature>
<proteinExistence type="predicted"/>
<dbReference type="InterPro" id="IPR019662">
    <property type="entry name" value="DUF2516"/>
</dbReference>
<sequence>MGIGVIFTVLFFLEKILYGLVALAGIAGTISAAMTRDDAFDAADRQSKTIWVVLLAASSIALVLTTVTAGAVFMLSIIGAVVIGVYWCDVRPQIRSILNGTYGF</sequence>
<accession>A0ABY7U4U6</accession>
<protein>
    <recommendedName>
        <fullName evidence="4">DUF2516 domain-containing protein</fullName>
    </recommendedName>
</protein>
<feature type="transmembrane region" description="Helical" evidence="1">
    <location>
        <begin position="16"/>
        <end position="35"/>
    </location>
</feature>